<accession>A0A8H7BN14</accession>
<evidence type="ECO:0000313" key="2">
    <source>
        <dbReference type="Proteomes" id="UP000605846"/>
    </source>
</evidence>
<dbReference type="OrthoDB" id="5071163at2759"/>
<gene>
    <name evidence="1" type="ORF">EC973_002956</name>
</gene>
<reference evidence="1" key="1">
    <citation type="submission" date="2020-01" db="EMBL/GenBank/DDBJ databases">
        <title>Genome Sequencing of Three Apophysomyces-Like Fungal Strains Confirms a Novel Fungal Genus in the Mucoromycota with divergent Burkholderia-like Endosymbiotic Bacteria.</title>
        <authorList>
            <person name="Stajich J.E."/>
            <person name="Macias A.M."/>
            <person name="Carter-House D."/>
            <person name="Lovett B."/>
            <person name="Kasson L.R."/>
            <person name="Berry K."/>
            <person name="Grigoriev I."/>
            <person name="Chang Y."/>
            <person name="Spatafora J."/>
            <person name="Kasson M.T."/>
        </authorList>
    </citation>
    <scope>NUCLEOTIDE SEQUENCE</scope>
    <source>
        <strain evidence="1">NRRL A-21654</strain>
    </source>
</reference>
<dbReference type="EMBL" id="JABAYA010000188">
    <property type="protein sequence ID" value="KAF7722566.1"/>
    <property type="molecule type" value="Genomic_DNA"/>
</dbReference>
<sequence length="330" mass="37887">MAIKNMDNIYRRAKRIIAVPDLCYDSKNPQAGHLHREGVELSVEEMSLGEIKRNVDAPLDALHAGRTWKLTRIEFIRKVIHEWACRCWVISERTIGVKHDKLDVIILRENGAKIAYLQWSTRLYIDWDIDFDQDTLIKTIISSESTKCIDRLFAILPHTKYKDAVQQLVDEGQKVDDMRDLKLTLFNILDIEGKILLLQQIALDYGDFRHVLPSFTEDEVIPLSKLDYANQTYCCNIQTTTQDGKPAIKVSGPYTINSRRISSTKSDKLLGTKVNAVVDILLVKKELGYFNLMYQSLRCFESNGIWVLGSVVDKRVPQSGRFNYGEFTIV</sequence>
<proteinExistence type="predicted"/>
<dbReference type="AlphaFoldDB" id="A0A8H7BN14"/>
<keyword evidence="2" id="KW-1185">Reference proteome</keyword>
<protein>
    <submittedName>
        <fullName evidence="1">Uncharacterized protein</fullName>
    </submittedName>
</protein>
<comment type="caution">
    <text evidence="1">The sequence shown here is derived from an EMBL/GenBank/DDBJ whole genome shotgun (WGS) entry which is preliminary data.</text>
</comment>
<organism evidence="1 2">
    <name type="scientific">Apophysomyces ossiformis</name>
    <dbReference type="NCBI Taxonomy" id="679940"/>
    <lineage>
        <taxon>Eukaryota</taxon>
        <taxon>Fungi</taxon>
        <taxon>Fungi incertae sedis</taxon>
        <taxon>Mucoromycota</taxon>
        <taxon>Mucoromycotina</taxon>
        <taxon>Mucoromycetes</taxon>
        <taxon>Mucorales</taxon>
        <taxon>Mucorineae</taxon>
        <taxon>Mucoraceae</taxon>
        <taxon>Apophysomyces</taxon>
    </lineage>
</organism>
<name>A0A8H7BN14_9FUNG</name>
<evidence type="ECO:0000313" key="1">
    <source>
        <dbReference type="EMBL" id="KAF7722566.1"/>
    </source>
</evidence>
<dbReference type="Proteomes" id="UP000605846">
    <property type="component" value="Unassembled WGS sequence"/>
</dbReference>